<dbReference type="EMBL" id="QHHU01000018">
    <property type="protein sequence ID" value="RSM44835.1"/>
    <property type="molecule type" value="Genomic_DNA"/>
</dbReference>
<comment type="caution">
    <text evidence="3">The sequence shown here is derived from an EMBL/GenBank/DDBJ whole genome shotgun (WGS) entry which is preliminary data.</text>
</comment>
<feature type="region of interest" description="Disordered" evidence="1">
    <location>
        <begin position="147"/>
        <end position="170"/>
    </location>
</feature>
<evidence type="ECO:0000313" key="3">
    <source>
        <dbReference type="EMBL" id="RSM44835.1"/>
    </source>
</evidence>
<evidence type="ECO:0000256" key="1">
    <source>
        <dbReference type="SAM" id="MobiDB-lite"/>
    </source>
</evidence>
<accession>A0A428WP12</accession>
<dbReference type="SUPFAM" id="SSF53098">
    <property type="entry name" value="Ribonuclease H-like"/>
    <property type="match status" value="1"/>
</dbReference>
<evidence type="ECO:0000259" key="2">
    <source>
        <dbReference type="Pfam" id="PF00665"/>
    </source>
</evidence>
<feature type="domain" description="Integrase catalytic" evidence="2">
    <location>
        <begin position="31"/>
        <end position="89"/>
    </location>
</feature>
<dbReference type="Proteomes" id="UP000286716">
    <property type="component" value="Unassembled WGS sequence"/>
</dbReference>
<organism evidence="3 4">
    <name type="scientific">Amycolatopsis balhimycina DSM 5908</name>
    <dbReference type="NCBI Taxonomy" id="1081091"/>
    <lineage>
        <taxon>Bacteria</taxon>
        <taxon>Bacillati</taxon>
        <taxon>Actinomycetota</taxon>
        <taxon>Actinomycetes</taxon>
        <taxon>Pseudonocardiales</taxon>
        <taxon>Pseudonocardiaceae</taxon>
        <taxon>Amycolatopsis</taxon>
    </lineage>
</organism>
<dbReference type="GO" id="GO:0015074">
    <property type="term" value="P:DNA integration"/>
    <property type="evidence" value="ECO:0007669"/>
    <property type="project" value="InterPro"/>
</dbReference>
<dbReference type="AlphaFoldDB" id="A0A428WP12"/>
<dbReference type="PANTHER" id="PTHR46889:SF4">
    <property type="entry name" value="TRANSPOSASE INSO FOR INSERTION SEQUENCE ELEMENT IS911B-RELATED"/>
    <property type="match status" value="1"/>
</dbReference>
<dbReference type="Pfam" id="PF00665">
    <property type="entry name" value="rve"/>
    <property type="match status" value="1"/>
</dbReference>
<dbReference type="InterPro" id="IPR050900">
    <property type="entry name" value="Transposase_IS3/IS150/IS904"/>
</dbReference>
<keyword evidence="4" id="KW-1185">Reference proteome</keyword>
<reference evidence="3 4" key="1">
    <citation type="submission" date="2018-05" db="EMBL/GenBank/DDBJ databases">
        <title>Evolution of GPA BGCs.</title>
        <authorList>
            <person name="Waglechner N."/>
            <person name="Wright G.D."/>
        </authorList>
    </citation>
    <scope>NUCLEOTIDE SEQUENCE [LARGE SCALE GENOMIC DNA]</scope>
    <source>
        <strain evidence="3 4">DSM 5908</strain>
    </source>
</reference>
<sequence>MACSGPDRRRSGLYESLESRTVVTFTVDPEAGEGELYLCGQDCYSNKIVGCSIATHMRASLAVSALRNAIALRDPHGVVVHSDRGSNSGRRPADVCCAAMGRAGRWAGSGRACGDNAAMESFFSLLQKNVLDTRRWRTREALQSAIVPGRDEVSRKRRQRTPGQAHPGRV</sequence>
<name>A0A428WP12_AMYBA</name>
<dbReference type="OrthoDB" id="3254719at2"/>
<dbReference type="InterPro" id="IPR001584">
    <property type="entry name" value="Integrase_cat-core"/>
</dbReference>
<evidence type="ECO:0000313" key="4">
    <source>
        <dbReference type="Proteomes" id="UP000286716"/>
    </source>
</evidence>
<gene>
    <name evidence="3" type="ORF">DMA12_14915</name>
</gene>
<dbReference type="PANTHER" id="PTHR46889">
    <property type="entry name" value="TRANSPOSASE INSF FOR INSERTION SEQUENCE IS3B-RELATED"/>
    <property type="match status" value="1"/>
</dbReference>
<protein>
    <recommendedName>
        <fullName evidence="2">Integrase catalytic domain-containing protein</fullName>
    </recommendedName>
</protein>
<proteinExistence type="predicted"/>
<dbReference type="InterPro" id="IPR012337">
    <property type="entry name" value="RNaseH-like_sf"/>
</dbReference>